<gene>
    <name evidence="2" type="ORF">PXEA_LOCUS7246</name>
</gene>
<protein>
    <submittedName>
        <fullName evidence="2">Uncharacterized protein</fullName>
    </submittedName>
</protein>
<evidence type="ECO:0000313" key="3">
    <source>
        <dbReference type="Proteomes" id="UP000784294"/>
    </source>
</evidence>
<dbReference type="EMBL" id="CAAALY010019013">
    <property type="protein sequence ID" value="VEL13806.1"/>
    <property type="molecule type" value="Genomic_DNA"/>
</dbReference>
<evidence type="ECO:0000313" key="2">
    <source>
        <dbReference type="EMBL" id="VEL13806.1"/>
    </source>
</evidence>
<proteinExistence type="predicted"/>
<sequence>MPAASLIQPHLSSLNLDQHSSCPAVSCDSSQAALLSESHCKLSIYDTDAFGLHKRPQEQEQTLSLFSKQQSLLSSAQHDYPMAAAVTDPIYRHYRQAPLPLTVNSELLGGSFRGGIKSTLKTTPSEPNLTEKCSLNNQQMLIDDSNGLVLAMQENSRNSVVEYSSSPSQRMVAFISPSFSAMQPQSGIVQLTDWPTNSRPGSTTTPSLMDLRDPPDGAAGTSTFCQFGIIDSAMPALLKQHNPGILLKVADLSSIQTNSEACKSTSGLWAAQFNNANPSSLEVNCTECEGTKELCYLSMNKHPNSKELIPSQNSDSCNQVGWTEPTFLECDKTLTNVNESSINYIEDRETAGYGQLAEQESKASKMYTRCI</sequence>
<organism evidence="2 3">
    <name type="scientific">Protopolystoma xenopodis</name>
    <dbReference type="NCBI Taxonomy" id="117903"/>
    <lineage>
        <taxon>Eukaryota</taxon>
        <taxon>Metazoa</taxon>
        <taxon>Spiralia</taxon>
        <taxon>Lophotrochozoa</taxon>
        <taxon>Platyhelminthes</taxon>
        <taxon>Monogenea</taxon>
        <taxon>Polyopisthocotylea</taxon>
        <taxon>Polystomatidea</taxon>
        <taxon>Polystomatidae</taxon>
        <taxon>Protopolystoma</taxon>
    </lineage>
</organism>
<dbReference type="AlphaFoldDB" id="A0A448WK96"/>
<comment type="caution">
    <text evidence="2">The sequence shown here is derived from an EMBL/GenBank/DDBJ whole genome shotgun (WGS) entry which is preliminary data.</text>
</comment>
<accession>A0A448WK96</accession>
<name>A0A448WK96_9PLAT</name>
<feature type="compositionally biased region" description="Polar residues" evidence="1">
    <location>
        <begin position="191"/>
        <end position="207"/>
    </location>
</feature>
<feature type="region of interest" description="Disordered" evidence="1">
    <location>
        <begin position="191"/>
        <end position="211"/>
    </location>
</feature>
<keyword evidence="3" id="KW-1185">Reference proteome</keyword>
<reference evidence="2" key="1">
    <citation type="submission" date="2018-11" db="EMBL/GenBank/DDBJ databases">
        <authorList>
            <consortium name="Pathogen Informatics"/>
        </authorList>
    </citation>
    <scope>NUCLEOTIDE SEQUENCE</scope>
</reference>
<evidence type="ECO:0000256" key="1">
    <source>
        <dbReference type="SAM" id="MobiDB-lite"/>
    </source>
</evidence>
<dbReference type="Proteomes" id="UP000784294">
    <property type="component" value="Unassembled WGS sequence"/>
</dbReference>